<proteinExistence type="predicted"/>
<evidence type="ECO:0000256" key="2">
    <source>
        <dbReference type="ARBA" id="ARBA00022723"/>
    </source>
</evidence>
<evidence type="ECO:0000256" key="6">
    <source>
        <dbReference type="PROSITE-ProRule" id="PRU01211"/>
    </source>
</evidence>
<dbReference type="PRINTS" id="PR00480">
    <property type="entry name" value="ASTACIN"/>
</dbReference>
<dbReference type="InterPro" id="IPR024079">
    <property type="entry name" value="MetalloPept_cat_dom_sf"/>
</dbReference>
<evidence type="ECO:0000256" key="7">
    <source>
        <dbReference type="RuleBase" id="RU361183"/>
    </source>
</evidence>
<protein>
    <recommendedName>
        <fullName evidence="7">Metalloendopeptidase</fullName>
        <ecNumber evidence="7">3.4.24.-</ecNumber>
    </recommendedName>
</protein>
<dbReference type="InterPro" id="IPR001506">
    <property type="entry name" value="Peptidase_M12A"/>
</dbReference>
<reference evidence="10" key="1">
    <citation type="submission" date="2022-11" db="UniProtKB">
        <authorList>
            <consortium name="WormBaseParasite"/>
        </authorList>
    </citation>
    <scope>IDENTIFICATION</scope>
</reference>
<dbReference type="GO" id="GO:0004222">
    <property type="term" value="F:metalloendopeptidase activity"/>
    <property type="evidence" value="ECO:0007669"/>
    <property type="project" value="UniProtKB-UniRule"/>
</dbReference>
<accession>A0A915IUG2</accession>
<keyword evidence="3 7" id="KW-0378">Hydrolase</keyword>
<dbReference type="Proteomes" id="UP000887565">
    <property type="component" value="Unplaced"/>
</dbReference>
<sequence>MLAFLVKAWVSKLLDIKKDWREYLPYDYTSLMHYPADAFAKPNMTTITMKHSNKSIEDVMGKQVGFSTCDIYKMNFVYGCRQYTDHQREISCKEQNKRGQMVCPRRDNFRYCARAAKDTNLCWKEPGLFQFNCPVACNNCEGVCYDSPYDEKLCRQIAHDKDQGYKCRSQDSHDLHASG</sequence>
<dbReference type="WBParaSite" id="nRc.2.0.1.t17834-RA">
    <property type="protein sequence ID" value="nRc.2.0.1.t17834-RA"/>
    <property type="gene ID" value="nRc.2.0.1.g17834"/>
</dbReference>
<comment type="caution">
    <text evidence="6">Lacks conserved residue(s) required for the propagation of feature annotation.</text>
</comment>
<dbReference type="EC" id="3.4.24.-" evidence="7"/>
<keyword evidence="1 7" id="KW-0645">Protease</keyword>
<evidence type="ECO:0000256" key="1">
    <source>
        <dbReference type="ARBA" id="ARBA00022670"/>
    </source>
</evidence>
<evidence type="ECO:0000313" key="9">
    <source>
        <dbReference type="Proteomes" id="UP000887565"/>
    </source>
</evidence>
<comment type="cofactor">
    <cofactor evidence="7">
        <name>Zn(2+)</name>
        <dbReference type="ChEBI" id="CHEBI:29105"/>
    </cofactor>
    <text evidence="7">Binds 1 zinc ion per subunit.</text>
</comment>
<evidence type="ECO:0000259" key="8">
    <source>
        <dbReference type="PROSITE" id="PS51864"/>
    </source>
</evidence>
<keyword evidence="9" id="KW-1185">Reference proteome</keyword>
<keyword evidence="5 7" id="KW-0482">Metalloprotease</keyword>
<keyword evidence="2 7" id="KW-0479">Metal-binding</keyword>
<organism evidence="9 10">
    <name type="scientific">Romanomermis culicivorax</name>
    <name type="common">Nematode worm</name>
    <dbReference type="NCBI Taxonomy" id="13658"/>
    <lineage>
        <taxon>Eukaryota</taxon>
        <taxon>Metazoa</taxon>
        <taxon>Ecdysozoa</taxon>
        <taxon>Nematoda</taxon>
        <taxon>Enoplea</taxon>
        <taxon>Dorylaimia</taxon>
        <taxon>Mermithida</taxon>
        <taxon>Mermithoidea</taxon>
        <taxon>Mermithidae</taxon>
        <taxon>Romanomermis</taxon>
    </lineage>
</organism>
<dbReference type="PROSITE" id="PS51864">
    <property type="entry name" value="ASTACIN"/>
    <property type="match status" value="1"/>
</dbReference>
<dbReference type="PANTHER" id="PTHR10127:SF780">
    <property type="entry name" value="METALLOENDOPEPTIDASE"/>
    <property type="match status" value="1"/>
</dbReference>
<dbReference type="AlphaFoldDB" id="A0A915IUG2"/>
<dbReference type="SUPFAM" id="SSF55486">
    <property type="entry name" value="Metalloproteases ('zincins'), catalytic domain"/>
    <property type="match status" value="1"/>
</dbReference>
<evidence type="ECO:0000256" key="3">
    <source>
        <dbReference type="ARBA" id="ARBA00022801"/>
    </source>
</evidence>
<dbReference type="PANTHER" id="PTHR10127">
    <property type="entry name" value="DISCOIDIN, CUB, EGF, LAMININ , AND ZINC METALLOPROTEASE DOMAIN CONTAINING"/>
    <property type="match status" value="1"/>
</dbReference>
<dbReference type="GO" id="GO:0046872">
    <property type="term" value="F:metal ion binding"/>
    <property type="evidence" value="ECO:0007669"/>
    <property type="project" value="UniProtKB-KW"/>
</dbReference>
<keyword evidence="4 7" id="KW-0862">Zinc</keyword>
<name>A0A915IUG2_ROMCU</name>
<dbReference type="Pfam" id="PF01400">
    <property type="entry name" value="Astacin"/>
    <property type="match status" value="1"/>
</dbReference>
<evidence type="ECO:0000313" key="10">
    <source>
        <dbReference type="WBParaSite" id="nRc.2.0.1.t17834-RA"/>
    </source>
</evidence>
<feature type="domain" description="Peptidase M12A" evidence="8">
    <location>
        <begin position="1"/>
        <end position="81"/>
    </location>
</feature>
<dbReference type="Gene3D" id="3.40.390.10">
    <property type="entry name" value="Collagenase (Catalytic Domain)"/>
    <property type="match status" value="1"/>
</dbReference>
<dbReference type="GO" id="GO:0006508">
    <property type="term" value="P:proteolysis"/>
    <property type="evidence" value="ECO:0007669"/>
    <property type="project" value="UniProtKB-KW"/>
</dbReference>
<evidence type="ECO:0000256" key="4">
    <source>
        <dbReference type="ARBA" id="ARBA00022833"/>
    </source>
</evidence>
<evidence type="ECO:0000256" key="5">
    <source>
        <dbReference type="ARBA" id="ARBA00023049"/>
    </source>
</evidence>